<evidence type="ECO:0000313" key="2">
    <source>
        <dbReference type="EMBL" id="PGH13371.1"/>
    </source>
</evidence>
<name>A0A2B7XX80_POLH7</name>
<organism evidence="2 3">
    <name type="scientific">Polytolypa hystricis (strain UAMH7299)</name>
    <dbReference type="NCBI Taxonomy" id="1447883"/>
    <lineage>
        <taxon>Eukaryota</taxon>
        <taxon>Fungi</taxon>
        <taxon>Dikarya</taxon>
        <taxon>Ascomycota</taxon>
        <taxon>Pezizomycotina</taxon>
        <taxon>Eurotiomycetes</taxon>
        <taxon>Eurotiomycetidae</taxon>
        <taxon>Onygenales</taxon>
        <taxon>Onygenales incertae sedis</taxon>
        <taxon>Polytolypa</taxon>
    </lineage>
</organism>
<keyword evidence="3" id="KW-1185">Reference proteome</keyword>
<evidence type="ECO:0000313" key="3">
    <source>
        <dbReference type="Proteomes" id="UP000224634"/>
    </source>
</evidence>
<dbReference type="STRING" id="1447883.A0A2B7XX80"/>
<dbReference type="GO" id="GO:0016787">
    <property type="term" value="F:hydrolase activity"/>
    <property type="evidence" value="ECO:0007669"/>
    <property type="project" value="InterPro"/>
</dbReference>
<dbReference type="AlphaFoldDB" id="A0A2B7XX80"/>
<feature type="domain" description="Dienelactone hydrolase" evidence="1">
    <location>
        <begin position="32"/>
        <end position="252"/>
    </location>
</feature>
<dbReference type="InterPro" id="IPR002925">
    <property type="entry name" value="Dienelactn_hydro"/>
</dbReference>
<sequence>MFKYSQACCSIPPVVSSGYEKKGKYIELNGLKTYVTGPETASEAILIIYDIFGYFDQTIQGADIIASSDPEKKYRVFMPDFFDGEPADISWYPPQTDEHKQKLGEFFQTKAPPPKTLSRIPGIVDAANKLAPEGGSGFKAWGILGYCWGGKIVALASAKDSLFKVGIQVHPAMVDAKDASHVTIPMAFLASKDEDAEEVKKYDAALNVPHHIQTWHNQIHGFMAARGDLADPEVRKEYENGYKTVIGFLREHL</sequence>
<dbReference type="Proteomes" id="UP000224634">
    <property type="component" value="Unassembled WGS sequence"/>
</dbReference>
<evidence type="ECO:0000259" key="1">
    <source>
        <dbReference type="Pfam" id="PF01738"/>
    </source>
</evidence>
<gene>
    <name evidence="2" type="ORF">AJ80_06365</name>
</gene>
<dbReference type="PANTHER" id="PTHR47668">
    <property type="entry name" value="DIENELACTONE HYDROLASE FAMILY PROTEIN (AFU_ORTHOLOGUE AFUA_6G01940)"/>
    <property type="match status" value="1"/>
</dbReference>
<dbReference type="Gene3D" id="3.40.50.1820">
    <property type="entry name" value="alpha/beta hydrolase"/>
    <property type="match status" value="1"/>
</dbReference>
<dbReference type="SUPFAM" id="SSF53474">
    <property type="entry name" value="alpha/beta-Hydrolases"/>
    <property type="match status" value="1"/>
</dbReference>
<comment type="caution">
    <text evidence="2">The sequence shown here is derived from an EMBL/GenBank/DDBJ whole genome shotgun (WGS) entry which is preliminary data.</text>
</comment>
<dbReference type="InterPro" id="IPR029058">
    <property type="entry name" value="AB_hydrolase_fold"/>
</dbReference>
<dbReference type="Pfam" id="PF01738">
    <property type="entry name" value="DLH"/>
    <property type="match status" value="1"/>
</dbReference>
<dbReference type="PANTHER" id="PTHR47668:SF1">
    <property type="entry name" value="DIENELACTONE HYDROLASE DOMAIN-CONTAINING PROTEIN-RELATED"/>
    <property type="match status" value="1"/>
</dbReference>
<reference evidence="2 3" key="1">
    <citation type="submission" date="2017-10" db="EMBL/GenBank/DDBJ databases">
        <title>Comparative genomics in systemic dimorphic fungi from Ajellomycetaceae.</title>
        <authorList>
            <person name="Munoz J.F."/>
            <person name="Mcewen J.G."/>
            <person name="Clay O.K."/>
            <person name="Cuomo C.A."/>
        </authorList>
    </citation>
    <scope>NUCLEOTIDE SEQUENCE [LARGE SCALE GENOMIC DNA]</scope>
    <source>
        <strain evidence="2 3">UAMH7299</strain>
    </source>
</reference>
<dbReference type="OrthoDB" id="2147163at2759"/>
<accession>A0A2B7XX80</accession>
<protein>
    <recommendedName>
        <fullName evidence="1">Dienelactone hydrolase domain-containing protein</fullName>
    </recommendedName>
</protein>
<dbReference type="EMBL" id="PDNA01000105">
    <property type="protein sequence ID" value="PGH13371.1"/>
    <property type="molecule type" value="Genomic_DNA"/>
</dbReference>
<proteinExistence type="predicted"/>